<organism evidence="2 3">
    <name type="scientific">Noviherbaspirillum cavernae</name>
    <dbReference type="NCBI Taxonomy" id="2320862"/>
    <lineage>
        <taxon>Bacteria</taxon>
        <taxon>Pseudomonadati</taxon>
        <taxon>Pseudomonadota</taxon>
        <taxon>Betaproteobacteria</taxon>
        <taxon>Burkholderiales</taxon>
        <taxon>Oxalobacteraceae</taxon>
        <taxon>Noviherbaspirillum</taxon>
    </lineage>
</organism>
<evidence type="ECO:0000313" key="3">
    <source>
        <dbReference type="Proteomes" id="UP000285190"/>
    </source>
</evidence>
<dbReference type="SUPFAM" id="SSF49899">
    <property type="entry name" value="Concanavalin A-like lectins/glucanases"/>
    <property type="match status" value="1"/>
</dbReference>
<keyword evidence="1" id="KW-0472">Membrane</keyword>
<feature type="transmembrane region" description="Helical" evidence="1">
    <location>
        <begin position="206"/>
        <end position="225"/>
    </location>
</feature>
<gene>
    <name evidence="2" type="ORF">D3870_00325</name>
</gene>
<comment type="caution">
    <text evidence="2">The sequence shown here is derived from an EMBL/GenBank/DDBJ whole genome shotgun (WGS) entry which is preliminary data.</text>
</comment>
<feature type="transmembrane region" description="Helical" evidence="1">
    <location>
        <begin position="625"/>
        <end position="645"/>
    </location>
</feature>
<feature type="transmembrane region" description="Helical" evidence="1">
    <location>
        <begin position="172"/>
        <end position="200"/>
    </location>
</feature>
<evidence type="ECO:0008006" key="4">
    <source>
        <dbReference type="Google" id="ProtNLM"/>
    </source>
</evidence>
<accession>A0A418WWV8</accession>
<keyword evidence="1" id="KW-1133">Transmembrane helix</keyword>
<evidence type="ECO:0000313" key="2">
    <source>
        <dbReference type="EMBL" id="RJG04671.1"/>
    </source>
</evidence>
<evidence type="ECO:0000256" key="1">
    <source>
        <dbReference type="SAM" id="Phobius"/>
    </source>
</evidence>
<protein>
    <recommendedName>
        <fullName evidence="4">LamG domain-containing protein</fullName>
    </recommendedName>
</protein>
<dbReference type="Gene3D" id="2.60.120.200">
    <property type="match status" value="1"/>
</dbReference>
<dbReference type="InterPro" id="IPR013320">
    <property type="entry name" value="ConA-like_dom_sf"/>
</dbReference>
<sequence length="660" mass="72499">MLYTITKKPGESTSTRSASSRADGVYCAIYGGVMLWLLLGLLRAPTMKSIAGYLLYVAVFSLSAYLLWRMAPLGGRRVALRSSRSLDAIKYVLVACAIAFPFFHWFQLGGMPLWQAFQAQDHIEAVLVRQRIFSGAEAIWRYGASLNILAMLPLLVLLGLVKKSRWFWPMALYALVYAASLMQKSHVIVVLLPATIYAIGIRNFRLAAKLCLVSGAAVVTLILGANPHLRATLDGIMPVAVAATVPAAADTHRPGEKWVAYGSRLQSGVPGRFSSNSAFYLDGTNTIFLRPSDDRWTFGREDFQLEFWVFPLSHPAPGNSATLFWNGPVHDDYSGATRIFHGTHPTGVPYVAFATYDRSGTFSTSFGAKPEVQLKVNQWNHVAFARKGRTLYIGVNGVMDWSTDRIADLTLQQKARRIVQFGGQFGKEYRVLSDPLFKGYLDEIVLAKGVVKYTDNYAVPDHPASAKSVAFDDVTGFEAVSRMLNREPALLKNLIPSWANSLLHRVLFVPGEVVGQWFAVIPDEIPFAQGCGYRPLAALLGCPHVNFSEAVYTLYNPYLVEQGVEGTMNAASFMEDYANFGMPGLVLGGMLLAVLLYGLGVLFAGRRRVGVALNIVPLMYLSSGALLTLLLSGGWLATLCLYAVFYDDFDNRLEGDVCVA</sequence>
<dbReference type="Proteomes" id="UP000285190">
    <property type="component" value="Unassembled WGS sequence"/>
</dbReference>
<reference evidence="2 3" key="1">
    <citation type="submission" date="2018-09" db="EMBL/GenBank/DDBJ databases">
        <authorList>
            <person name="Zhu H."/>
        </authorList>
    </citation>
    <scope>NUCLEOTIDE SEQUENCE [LARGE SCALE GENOMIC DNA]</scope>
    <source>
        <strain evidence="2 3">K2R10-39</strain>
    </source>
</reference>
<keyword evidence="1" id="KW-0812">Transmembrane</keyword>
<keyword evidence="3" id="KW-1185">Reference proteome</keyword>
<feature type="transmembrane region" description="Helical" evidence="1">
    <location>
        <begin position="88"/>
        <end position="106"/>
    </location>
</feature>
<proteinExistence type="predicted"/>
<feature type="transmembrane region" description="Helical" evidence="1">
    <location>
        <begin position="50"/>
        <end position="68"/>
    </location>
</feature>
<dbReference type="AlphaFoldDB" id="A0A418WWV8"/>
<dbReference type="EMBL" id="QYUN01000002">
    <property type="protein sequence ID" value="RJG04671.1"/>
    <property type="molecule type" value="Genomic_DNA"/>
</dbReference>
<feature type="transmembrane region" description="Helical" evidence="1">
    <location>
        <begin position="584"/>
        <end position="605"/>
    </location>
</feature>
<feature type="transmembrane region" description="Helical" evidence="1">
    <location>
        <begin position="24"/>
        <end position="44"/>
    </location>
</feature>
<name>A0A418WWV8_9BURK</name>
<feature type="transmembrane region" description="Helical" evidence="1">
    <location>
        <begin position="139"/>
        <end position="160"/>
    </location>
</feature>